<keyword evidence="2" id="KW-0732">Signal</keyword>
<feature type="compositionally biased region" description="Low complexity" evidence="1">
    <location>
        <begin position="34"/>
        <end position="48"/>
    </location>
</feature>
<feature type="region of interest" description="Disordered" evidence="1">
    <location>
        <begin position="29"/>
        <end position="53"/>
    </location>
</feature>
<dbReference type="PROSITE" id="PS51257">
    <property type="entry name" value="PROKAR_LIPOPROTEIN"/>
    <property type="match status" value="1"/>
</dbReference>
<dbReference type="EMBL" id="NQNY01000002">
    <property type="protein sequence ID" value="PAK21624.1"/>
    <property type="molecule type" value="Genomic_DNA"/>
</dbReference>
<sequence length="152" mass="16558">MTIKSRIAFSLTITSLAAVTTLVACSTSTNQTKQDTSGSNGGSSTDSNQDLKESDMNDTTFKIYEEASLKTNALKISSAANSVEQFILRNNLNSTPSGRLNHFLLHTNLGISARQFANDIDVKIQKLTDKTLSAYLFNSKVKSKSFAFSFND</sequence>
<protein>
    <recommendedName>
        <fullName evidence="5">Lipoprotein</fullName>
    </recommendedName>
</protein>
<feature type="chain" id="PRO_5012492854" description="Lipoprotein" evidence="2">
    <location>
        <begin position="25"/>
        <end position="152"/>
    </location>
</feature>
<organism evidence="3 4">
    <name type="scientific">Mycoplasmopsis agassizii</name>
    <dbReference type="NCBI Taxonomy" id="33922"/>
    <lineage>
        <taxon>Bacteria</taxon>
        <taxon>Bacillati</taxon>
        <taxon>Mycoplasmatota</taxon>
        <taxon>Mycoplasmoidales</taxon>
        <taxon>Metamycoplasmataceae</taxon>
        <taxon>Mycoplasmopsis</taxon>
    </lineage>
</organism>
<evidence type="ECO:0008006" key="5">
    <source>
        <dbReference type="Google" id="ProtNLM"/>
    </source>
</evidence>
<proteinExistence type="predicted"/>
<comment type="caution">
    <text evidence="3">The sequence shown here is derived from an EMBL/GenBank/DDBJ whole genome shotgun (WGS) entry which is preliminary data.</text>
</comment>
<dbReference type="Proteomes" id="UP000216943">
    <property type="component" value="Unassembled WGS sequence"/>
</dbReference>
<evidence type="ECO:0000256" key="1">
    <source>
        <dbReference type="SAM" id="MobiDB-lite"/>
    </source>
</evidence>
<accession>A0A269TJJ6</accession>
<evidence type="ECO:0000313" key="4">
    <source>
        <dbReference type="Proteomes" id="UP000216943"/>
    </source>
</evidence>
<feature type="signal peptide" evidence="2">
    <location>
        <begin position="1"/>
        <end position="24"/>
    </location>
</feature>
<name>A0A269TJJ6_9BACT</name>
<evidence type="ECO:0000256" key="2">
    <source>
        <dbReference type="SAM" id="SignalP"/>
    </source>
</evidence>
<evidence type="ECO:0000313" key="3">
    <source>
        <dbReference type="EMBL" id="PAK21624.1"/>
    </source>
</evidence>
<gene>
    <name evidence="3" type="ORF">CJJ23_00585</name>
</gene>
<reference evidence="4" key="1">
    <citation type="submission" date="2017-08" db="EMBL/GenBank/DDBJ databases">
        <authorList>
            <person name="Alvarez-Ponce D."/>
            <person name="Weitzman C.L."/>
            <person name="Tillett R.L."/>
            <person name="Sandmeier F.C."/>
            <person name="Tracy C.R."/>
        </authorList>
    </citation>
    <scope>NUCLEOTIDE SEQUENCE [LARGE SCALE GENOMIC DNA]</scope>
    <source>
        <strain evidence="4">723</strain>
    </source>
</reference>
<dbReference type="OrthoDB" id="9917440at2"/>
<dbReference type="AlphaFoldDB" id="A0A269TJJ6"/>
<dbReference type="RefSeq" id="WP_095334480.1">
    <property type="nucleotide sequence ID" value="NZ_NQNY01000002.1"/>
</dbReference>